<keyword evidence="3" id="KW-1185">Reference proteome</keyword>
<dbReference type="EMBL" id="CP002770">
    <property type="protein sequence ID" value="AEG15865.1"/>
    <property type="molecule type" value="Genomic_DNA"/>
</dbReference>
<dbReference type="RefSeq" id="WP_013823376.1">
    <property type="nucleotide sequence ID" value="NC_015573.1"/>
</dbReference>
<dbReference type="KEGG" id="dku:Desku_2329"/>
<feature type="transmembrane region" description="Helical" evidence="1">
    <location>
        <begin position="6"/>
        <end position="28"/>
    </location>
</feature>
<reference evidence="3" key="1">
    <citation type="submission" date="2011-05" db="EMBL/GenBank/DDBJ databases">
        <title>Complete sequence of Desulfotomaculum kuznetsovii DSM 6115.</title>
        <authorList>
            <person name="Lucas S."/>
            <person name="Han J."/>
            <person name="Lapidus A."/>
            <person name="Cheng J.-F."/>
            <person name="Goodwin L."/>
            <person name="Pitluck S."/>
            <person name="Peters L."/>
            <person name="Mikhailova N."/>
            <person name="Lu M."/>
            <person name="Saunders E."/>
            <person name="Han C."/>
            <person name="Tapia R."/>
            <person name="Land M."/>
            <person name="Hauser L."/>
            <person name="Kyrpides N."/>
            <person name="Ivanova N."/>
            <person name="Pagani I."/>
            <person name="Nazina T."/>
            <person name="Ivanova A."/>
            <person name="Parshina S."/>
            <person name="Kuever J."/>
            <person name="Muyzer G."/>
            <person name="Plugge C."/>
            <person name="Stams A."/>
            <person name="Woyke T."/>
        </authorList>
    </citation>
    <scope>NUCLEOTIDE SEQUENCE [LARGE SCALE GENOMIC DNA]</scope>
    <source>
        <strain evidence="3">DSM 6115 / VKM B-1805 / 17</strain>
    </source>
</reference>
<gene>
    <name evidence="2" type="ordered locus">Desku_2329</name>
</gene>
<organism evidence="2 3">
    <name type="scientific">Desulfofundulus kuznetsovii (strain DSM 6115 / VKM B-1805 / 17)</name>
    <name type="common">Desulfotomaculum kuznetsovii</name>
    <dbReference type="NCBI Taxonomy" id="760568"/>
    <lineage>
        <taxon>Bacteria</taxon>
        <taxon>Bacillati</taxon>
        <taxon>Bacillota</taxon>
        <taxon>Clostridia</taxon>
        <taxon>Eubacteriales</taxon>
        <taxon>Peptococcaceae</taxon>
        <taxon>Desulfofundulus</taxon>
    </lineage>
</organism>
<dbReference type="AlphaFoldDB" id="A0AAU8PR91"/>
<keyword evidence="1" id="KW-0812">Transmembrane</keyword>
<evidence type="ECO:0000313" key="3">
    <source>
        <dbReference type="Proteomes" id="UP000009229"/>
    </source>
</evidence>
<accession>A0AAU8PR91</accession>
<evidence type="ECO:0008006" key="4">
    <source>
        <dbReference type="Google" id="ProtNLM"/>
    </source>
</evidence>
<keyword evidence="1" id="KW-0472">Membrane</keyword>
<keyword evidence="1" id="KW-1133">Transmembrane helix</keyword>
<name>A0AAU8PR91_DESK7</name>
<evidence type="ECO:0000313" key="2">
    <source>
        <dbReference type="EMBL" id="AEG15865.1"/>
    </source>
</evidence>
<protein>
    <recommendedName>
        <fullName evidence="4">DUF58 domain-containing protein</fullName>
    </recommendedName>
</protein>
<proteinExistence type="predicted"/>
<evidence type="ECO:0000256" key="1">
    <source>
        <dbReference type="SAM" id="Phobius"/>
    </source>
</evidence>
<sequence>MDVITVIGLLASLATLVTSVWMVAAWLLKKRQIRAFKVLLVFCGQDDVRPCGYRTVRRGIKRIKYAQYADNLKAHSYPEEDQGKWYYIYFSPRLVNMASVPIANCTVSVSTREQRGLRFDPVFDSRNLQLTPRQLYWFYPGVVRPGEDLVVELSGERGSSAPIRLLVLKDSGPRHVLRLEVTASFGEERTTTFRIRGEVVIELNWPERIAWILVPVTHLGKAALPMKELRLNRYYLLRLPRDEREKYTVLARLERLGPPRTSSARPHELVHYRLSPDGSKAIVQAIFAMEDLEVLRSLGATYLGAHLRDGIAEDSVYQELQRPEWNLPETTG</sequence>
<dbReference type="Proteomes" id="UP000009229">
    <property type="component" value="Chromosome"/>
</dbReference>